<dbReference type="InterPro" id="IPR027417">
    <property type="entry name" value="P-loop_NTPase"/>
</dbReference>
<name>A0ABY1NBG7_9RHOB</name>
<protein>
    <recommendedName>
        <fullName evidence="3">Sulfotransferase family protein</fullName>
    </recommendedName>
</protein>
<dbReference type="EMBL" id="FXTY01000001">
    <property type="protein sequence ID" value="SMP05550.1"/>
    <property type="molecule type" value="Genomic_DNA"/>
</dbReference>
<comment type="caution">
    <text evidence="1">The sequence shown here is derived from an EMBL/GenBank/DDBJ whole genome shotgun (WGS) entry which is preliminary data.</text>
</comment>
<evidence type="ECO:0000313" key="1">
    <source>
        <dbReference type="EMBL" id="SMP05550.1"/>
    </source>
</evidence>
<accession>A0ABY1NBG7</accession>
<dbReference type="Gene3D" id="3.40.50.300">
    <property type="entry name" value="P-loop containing nucleotide triphosphate hydrolases"/>
    <property type="match status" value="1"/>
</dbReference>
<dbReference type="Proteomes" id="UP001157961">
    <property type="component" value="Unassembled WGS sequence"/>
</dbReference>
<keyword evidence="2" id="KW-1185">Reference proteome</keyword>
<gene>
    <name evidence="1" type="ORF">SAMN06265373_101577</name>
</gene>
<dbReference type="RefSeq" id="WP_283424426.1">
    <property type="nucleotide sequence ID" value="NZ_FXTY01000001.1"/>
</dbReference>
<evidence type="ECO:0008006" key="3">
    <source>
        <dbReference type="Google" id="ProtNLM"/>
    </source>
</evidence>
<organism evidence="1 2">
    <name type="scientific">Shimia sagamensis</name>
    <dbReference type="NCBI Taxonomy" id="1566352"/>
    <lineage>
        <taxon>Bacteria</taxon>
        <taxon>Pseudomonadati</taxon>
        <taxon>Pseudomonadota</taxon>
        <taxon>Alphaproteobacteria</taxon>
        <taxon>Rhodobacterales</taxon>
        <taxon>Roseobacteraceae</taxon>
    </lineage>
</organism>
<dbReference type="SUPFAM" id="SSF52540">
    <property type="entry name" value="P-loop containing nucleoside triphosphate hydrolases"/>
    <property type="match status" value="1"/>
</dbReference>
<sequence length="285" mass="32525">MLKEIEIGNTLNFAAQPISLADLKFLFLFCPNNSGSTVLSQYLAEQLGAYLPPFGNFEGQMVPSVRDMMRDQPWRKETIFDWSFIRAEWEKKANGRLFIEGSPPNIVRSKEIAKTFGEDSTAILSISNPYQQIASSVRRYHTPGVDVAKLAAPWLRKANLIREIRERHPHFPLFKYDDFTRDPRIVNQFFDIPVHTSKVRGKKGSDGENIRNMRAVTTLFLTEQEIDAISTELSAKHHLVEYFGYSVLTGKNLLSALSQDKAAVIKARERRVAWDARQHPSADKK</sequence>
<proteinExistence type="predicted"/>
<reference evidence="1 2" key="1">
    <citation type="submission" date="2017-05" db="EMBL/GenBank/DDBJ databases">
        <authorList>
            <person name="Varghese N."/>
            <person name="Submissions S."/>
        </authorList>
    </citation>
    <scope>NUCLEOTIDE SEQUENCE [LARGE SCALE GENOMIC DNA]</scope>
    <source>
        <strain evidence="1 2">DSM 29734</strain>
    </source>
</reference>
<evidence type="ECO:0000313" key="2">
    <source>
        <dbReference type="Proteomes" id="UP001157961"/>
    </source>
</evidence>